<name>A0A066UQ46_9VIBR</name>
<dbReference type="NCBIfam" id="TIGR01950">
    <property type="entry name" value="SoxR"/>
    <property type="match status" value="1"/>
</dbReference>
<accession>A0A066UQ46</accession>
<proteinExistence type="predicted"/>
<dbReference type="PROSITE" id="PS00552">
    <property type="entry name" value="HTH_MERR_1"/>
    <property type="match status" value="1"/>
</dbReference>
<keyword evidence="8" id="KW-1185">Reference proteome</keyword>
<dbReference type="SUPFAM" id="SSF46955">
    <property type="entry name" value="Putative DNA-binding domain"/>
    <property type="match status" value="1"/>
</dbReference>
<dbReference type="STRING" id="212667.VFDL14_18140"/>
<reference evidence="7 8" key="1">
    <citation type="submission" date="2014-02" db="EMBL/GenBank/DDBJ databases">
        <title>Vibrio fortis Dalian14 Genome Sequencing.</title>
        <authorList>
            <person name="Wang Y."/>
            <person name="Song L."/>
            <person name="Liu G."/>
            <person name="Ding J."/>
        </authorList>
    </citation>
    <scope>NUCLEOTIDE SEQUENCE [LARGE SCALE GENOMIC DNA]</scope>
    <source>
        <strain evidence="7 8">Dalian14</strain>
    </source>
</reference>
<dbReference type="PANTHER" id="PTHR30204">
    <property type="entry name" value="REDOX-CYCLING DRUG-SENSING TRANSCRIPTIONAL ACTIVATOR SOXR"/>
    <property type="match status" value="1"/>
</dbReference>
<evidence type="ECO:0000313" key="8">
    <source>
        <dbReference type="Proteomes" id="UP000027219"/>
    </source>
</evidence>
<dbReference type="AlphaFoldDB" id="A0A066UQ46"/>
<comment type="caution">
    <text evidence="7">The sequence shown here is derived from an EMBL/GenBank/DDBJ whole genome shotgun (WGS) entry which is preliminary data.</text>
</comment>
<dbReference type="PROSITE" id="PS50937">
    <property type="entry name" value="HTH_MERR_2"/>
    <property type="match status" value="1"/>
</dbReference>
<dbReference type="RefSeq" id="WP_032550580.1">
    <property type="nucleotide sequence ID" value="NZ_BTGL01000002.1"/>
</dbReference>
<dbReference type="GO" id="GO:0003677">
    <property type="term" value="F:DNA binding"/>
    <property type="evidence" value="ECO:0007669"/>
    <property type="project" value="UniProtKB-KW"/>
</dbReference>
<dbReference type="GO" id="GO:0006979">
    <property type="term" value="P:response to oxidative stress"/>
    <property type="evidence" value="ECO:0007669"/>
    <property type="project" value="InterPro"/>
</dbReference>
<protein>
    <recommendedName>
        <fullName evidence="1">Redox-sensitive transcriptional activator SoxR</fullName>
    </recommendedName>
</protein>
<gene>
    <name evidence="7" type="ORF">VFDL14_18140</name>
</gene>
<dbReference type="SMART" id="SM00422">
    <property type="entry name" value="HTH_MERR"/>
    <property type="match status" value="1"/>
</dbReference>
<evidence type="ECO:0000313" key="7">
    <source>
        <dbReference type="EMBL" id="KDN29165.1"/>
    </source>
</evidence>
<evidence type="ECO:0000256" key="1">
    <source>
        <dbReference type="ARBA" id="ARBA00014474"/>
    </source>
</evidence>
<keyword evidence="2" id="KW-0001">2Fe-2S</keyword>
<dbReference type="EMBL" id="JFFR01000012">
    <property type="protein sequence ID" value="KDN29165.1"/>
    <property type="molecule type" value="Genomic_DNA"/>
</dbReference>
<dbReference type="PANTHER" id="PTHR30204:SF0">
    <property type="entry name" value="REDOX-SENSITIVE TRANSCRIPTIONAL ACTIVATOR SOXR"/>
    <property type="match status" value="1"/>
</dbReference>
<dbReference type="InterPro" id="IPR010211">
    <property type="entry name" value="Redox-sen_tscrpt-act_SoxR"/>
</dbReference>
<keyword evidence="3" id="KW-0408">Iron</keyword>
<dbReference type="GO" id="GO:0003700">
    <property type="term" value="F:DNA-binding transcription factor activity"/>
    <property type="evidence" value="ECO:0007669"/>
    <property type="project" value="InterPro"/>
</dbReference>
<evidence type="ECO:0000256" key="2">
    <source>
        <dbReference type="ARBA" id="ARBA00022714"/>
    </source>
</evidence>
<feature type="domain" description="HTH merR-type" evidence="6">
    <location>
        <begin position="2"/>
        <end position="70"/>
    </location>
</feature>
<evidence type="ECO:0000256" key="3">
    <source>
        <dbReference type="ARBA" id="ARBA00023004"/>
    </source>
</evidence>
<dbReference type="Gene3D" id="1.10.1660.10">
    <property type="match status" value="1"/>
</dbReference>
<dbReference type="GO" id="GO:0051537">
    <property type="term" value="F:2 iron, 2 sulfur cluster binding"/>
    <property type="evidence" value="ECO:0007669"/>
    <property type="project" value="UniProtKB-KW"/>
</dbReference>
<keyword evidence="4" id="KW-0411">Iron-sulfur</keyword>
<dbReference type="Proteomes" id="UP000027219">
    <property type="component" value="Unassembled WGS sequence"/>
</dbReference>
<dbReference type="CDD" id="cd01110">
    <property type="entry name" value="HTH_SoxR"/>
    <property type="match status" value="1"/>
</dbReference>
<dbReference type="InterPro" id="IPR000551">
    <property type="entry name" value="MerR-type_HTH_dom"/>
</dbReference>
<dbReference type="InterPro" id="IPR009061">
    <property type="entry name" value="DNA-bd_dom_put_sf"/>
</dbReference>
<organism evidence="7 8">
    <name type="scientific">Vibrio fortis</name>
    <dbReference type="NCBI Taxonomy" id="212667"/>
    <lineage>
        <taxon>Bacteria</taxon>
        <taxon>Pseudomonadati</taxon>
        <taxon>Pseudomonadota</taxon>
        <taxon>Gammaproteobacteria</taxon>
        <taxon>Vibrionales</taxon>
        <taxon>Vibrionaceae</taxon>
        <taxon>Vibrio</taxon>
    </lineage>
</organism>
<dbReference type="OrthoDB" id="9802944at2"/>
<dbReference type="Pfam" id="PF13411">
    <property type="entry name" value="MerR_1"/>
    <property type="match status" value="1"/>
</dbReference>
<evidence type="ECO:0000256" key="5">
    <source>
        <dbReference type="ARBA" id="ARBA00023125"/>
    </source>
</evidence>
<evidence type="ECO:0000259" key="6">
    <source>
        <dbReference type="PROSITE" id="PS50937"/>
    </source>
</evidence>
<keyword evidence="5" id="KW-0238">DNA-binding</keyword>
<evidence type="ECO:0000256" key="4">
    <source>
        <dbReference type="ARBA" id="ARBA00023014"/>
    </source>
</evidence>
<keyword evidence="2" id="KW-0479">Metal-binding</keyword>
<dbReference type="InterPro" id="IPR047057">
    <property type="entry name" value="MerR_fam"/>
</dbReference>
<dbReference type="PRINTS" id="PR00040">
    <property type="entry name" value="HTHMERR"/>
</dbReference>
<sequence length="148" mass="16631">MHMTVGQVAKRAGVSVPTLHFYEQKGLITSTRDQGNRRQFDRQILRRIAVIKAAQNIGLSLQEIIDALATLPTHRAPKKEEWEQLALDWNKQLEAKIQSLKTLQSELSGCIYCGCLSMEKCKLYNPDDTKGVHQTGGSLIQGRPESQE</sequence>